<dbReference type="EMBL" id="FQZT01000035">
    <property type="protein sequence ID" value="SHJ99695.1"/>
    <property type="molecule type" value="Genomic_DNA"/>
</dbReference>
<dbReference type="STRING" id="1122189.SAMN02745165_03717"/>
<keyword evidence="1" id="KW-0472">Membrane</keyword>
<name>A0A1M6NVJ0_MALRU</name>
<proteinExistence type="predicted"/>
<accession>A0A1M6NVJ0</accession>
<organism evidence="2 3">
    <name type="scientific">Malonomonas rubra DSM 5091</name>
    <dbReference type="NCBI Taxonomy" id="1122189"/>
    <lineage>
        <taxon>Bacteria</taxon>
        <taxon>Pseudomonadati</taxon>
        <taxon>Thermodesulfobacteriota</taxon>
        <taxon>Desulfuromonadia</taxon>
        <taxon>Desulfuromonadales</taxon>
        <taxon>Geopsychrobacteraceae</taxon>
        <taxon>Malonomonas</taxon>
    </lineage>
</organism>
<evidence type="ECO:0000256" key="1">
    <source>
        <dbReference type="SAM" id="Phobius"/>
    </source>
</evidence>
<dbReference type="OrthoDB" id="9814491at2"/>
<protein>
    <recommendedName>
        <fullName evidence="4">Lipopolysaccharide assembly protein A domain-containing protein</fullName>
    </recommendedName>
</protein>
<keyword evidence="3" id="KW-1185">Reference proteome</keyword>
<dbReference type="Proteomes" id="UP000184171">
    <property type="component" value="Unassembled WGS sequence"/>
</dbReference>
<keyword evidence="1" id="KW-0812">Transmembrane</keyword>
<evidence type="ECO:0000313" key="3">
    <source>
        <dbReference type="Proteomes" id="UP000184171"/>
    </source>
</evidence>
<evidence type="ECO:0008006" key="4">
    <source>
        <dbReference type="Google" id="ProtNLM"/>
    </source>
</evidence>
<dbReference type="RefSeq" id="WP_072910210.1">
    <property type="nucleotide sequence ID" value="NZ_FQZT01000035.1"/>
</dbReference>
<sequence>MFKAKWTAVGIIAGLLAILLLQNTEPVETRIFFTSLIMPRAFLLFITASLGFFCGVILTLMLVKKRKP</sequence>
<gene>
    <name evidence="2" type="ORF">SAMN02745165_03717</name>
</gene>
<dbReference type="AlphaFoldDB" id="A0A1M6NVJ0"/>
<reference evidence="2 3" key="1">
    <citation type="submission" date="2016-11" db="EMBL/GenBank/DDBJ databases">
        <authorList>
            <person name="Jaros S."/>
            <person name="Januszkiewicz K."/>
            <person name="Wedrychowicz H."/>
        </authorList>
    </citation>
    <scope>NUCLEOTIDE SEQUENCE [LARGE SCALE GENOMIC DNA]</scope>
    <source>
        <strain evidence="2 3">DSM 5091</strain>
    </source>
</reference>
<evidence type="ECO:0000313" key="2">
    <source>
        <dbReference type="EMBL" id="SHJ99695.1"/>
    </source>
</evidence>
<keyword evidence="1" id="KW-1133">Transmembrane helix</keyword>
<feature type="transmembrane region" description="Helical" evidence="1">
    <location>
        <begin position="42"/>
        <end position="63"/>
    </location>
</feature>